<reference evidence="8 9" key="5">
    <citation type="submission" date="2020-08" db="EMBL/GenBank/DDBJ databases">
        <title>Genomic Encyclopedia of Type Strains, Phase IV (KMG-IV): sequencing the most valuable type-strain genomes for metagenomic binning, comparative biology and taxonomic classification.</title>
        <authorList>
            <person name="Goeker M."/>
        </authorList>
    </citation>
    <scope>NUCLEOTIDE SEQUENCE [LARGE SCALE GENOMIC DNA]</scope>
    <source>
        <strain evidence="8 9">DSM 16325</strain>
    </source>
</reference>
<dbReference type="Proteomes" id="UP000520011">
    <property type="component" value="Unassembled WGS sequence"/>
</dbReference>
<reference evidence="7" key="4">
    <citation type="journal article" date="2008" name="Carbohydr. Res.">
        <title>S-layer nanoglycobiology of bacteria.</title>
        <authorList>
            <person name="Messner P."/>
            <person name="Steiner K."/>
            <person name="Zarschler K."/>
            <person name="Schaffer C."/>
        </authorList>
    </citation>
    <scope>NUCLEOTIDE SEQUENCE</scope>
    <source>
        <strain evidence="7">GS5-97</strain>
    </source>
</reference>
<dbReference type="CDD" id="cd10147">
    <property type="entry name" value="Wzt_C-like"/>
    <property type="match status" value="1"/>
</dbReference>
<dbReference type="GO" id="GO:0005524">
    <property type="term" value="F:ATP binding"/>
    <property type="evidence" value="ECO:0007669"/>
    <property type="project" value="UniProtKB-KW"/>
</dbReference>
<evidence type="ECO:0000259" key="6">
    <source>
        <dbReference type="PROSITE" id="PS50893"/>
    </source>
</evidence>
<keyword evidence="5" id="KW-1278">Translocase</keyword>
<comment type="similarity">
    <text evidence="1">Belongs to the ABC transporter superfamily.</text>
</comment>
<dbReference type="GO" id="GO:0016887">
    <property type="term" value="F:ATP hydrolysis activity"/>
    <property type="evidence" value="ECO:0007669"/>
    <property type="project" value="InterPro"/>
</dbReference>
<protein>
    <submittedName>
        <fullName evidence="8">ABC-type polysaccharide/polyol phosphate transport system ATPase subunit</fullName>
    </submittedName>
    <submittedName>
        <fullName evidence="7">Wzt</fullName>
    </submittedName>
</protein>
<dbReference type="InterPro" id="IPR003593">
    <property type="entry name" value="AAA+_ATPase"/>
</dbReference>
<proteinExistence type="inferred from homology"/>
<keyword evidence="4" id="KW-0067">ATP-binding</keyword>
<dbReference type="SMART" id="SM00382">
    <property type="entry name" value="AAA"/>
    <property type="match status" value="1"/>
</dbReference>
<evidence type="ECO:0000313" key="9">
    <source>
        <dbReference type="Proteomes" id="UP000520011"/>
    </source>
</evidence>
<evidence type="ECO:0000256" key="4">
    <source>
        <dbReference type="ARBA" id="ARBA00022840"/>
    </source>
</evidence>
<keyword evidence="3" id="KW-0547">Nucleotide-binding</keyword>
<dbReference type="GO" id="GO:0016020">
    <property type="term" value="C:membrane"/>
    <property type="evidence" value="ECO:0007669"/>
    <property type="project" value="InterPro"/>
</dbReference>
<dbReference type="PANTHER" id="PTHR46743:SF2">
    <property type="entry name" value="TEICHOIC ACIDS EXPORT ATP-BINDING PROTEIN TAGH"/>
    <property type="match status" value="1"/>
</dbReference>
<name>A2BD19_9BACL</name>
<evidence type="ECO:0000256" key="2">
    <source>
        <dbReference type="ARBA" id="ARBA00022448"/>
    </source>
</evidence>
<dbReference type="EMBL" id="JACHEP010000004">
    <property type="protein sequence ID" value="MBB5324200.1"/>
    <property type="molecule type" value="Genomic_DNA"/>
</dbReference>
<dbReference type="SUPFAM" id="SSF52540">
    <property type="entry name" value="P-loop containing nucleoside triphosphate hydrolases"/>
    <property type="match status" value="1"/>
</dbReference>
<organism evidence="7">
    <name type="scientific">Anoxybacteroides tepidamans</name>
    <dbReference type="NCBI Taxonomy" id="265948"/>
    <lineage>
        <taxon>Bacteria</taxon>
        <taxon>Bacillati</taxon>
        <taxon>Bacillota</taxon>
        <taxon>Bacilli</taxon>
        <taxon>Bacillales</taxon>
        <taxon>Anoxybacillaceae</taxon>
        <taxon>Anoxybacteroides</taxon>
    </lineage>
</organism>
<dbReference type="Pfam" id="PF00005">
    <property type="entry name" value="ABC_tran"/>
    <property type="match status" value="1"/>
</dbReference>
<feature type="domain" description="ABC transporter" evidence="6">
    <location>
        <begin position="8"/>
        <end position="249"/>
    </location>
</feature>
<dbReference type="PROSITE" id="PS50893">
    <property type="entry name" value="ABC_TRANSPORTER_2"/>
    <property type="match status" value="1"/>
</dbReference>
<evidence type="ECO:0000313" key="8">
    <source>
        <dbReference type="EMBL" id="MBB5324200.1"/>
    </source>
</evidence>
<dbReference type="Pfam" id="PF14524">
    <property type="entry name" value="Wzt_C"/>
    <property type="match status" value="1"/>
</dbReference>
<dbReference type="GO" id="GO:0140359">
    <property type="term" value="F:ABC-type transporter activity"/>
    <property type="evidence" value="ECO:0007669"/>
    <property type="project" value="InterPro"/>
</dbReference>
<dbReference type="RefSeq" id="WP_183252718.1">
    <property type="nucleotide sequence ID" value="NZ_JACHEP010000004.1"/>
</dbReference>
<dbReference type="InterPro" id="IPR015860">
    <property type="entry name" value="ABC_transpr_TagH-like"/>
</dbReference>
<dbReference type="CDD" id="cd03220">
    <property type="entry name" value="ABC_KpsT_Wzt"/>
    <property type="match status" value="1"/>
</dbReference>
<keyword evidence="2" id="KW-0813">Transport</keyword>
<evidence type="ECO:0000256" key="1">
    <source>
        <dbReference type="ARBA" id="ARBA00005417"/>
    </source>
</evidence>
<evidence type="ECO:0000256" key="5">
    <source>
        <dbReference type="ARBA" id="ARBA00022967"/>
    </source>
</evidence>
<reference evidence="7" key="3">
    <citation type="journal article" date="2007" name="Glycobiology">
        <title>The dTDP-4-dehydro-6-deoxyglucose reductase encoding fcd gene is part of the surface layer glycoprotein glycosylation gene cluster of Geobacillus tepidamans GS5-97T.</title>
        <authorList>
            <person name="Zayni S."/>
            <person name="Steiner K."/>
            <person name="Pfostl A."/>
            <person name="Hofinger A."/>
            <person name="Kosma P."/>
            <person name="Schaffer C."/>
            <person name="Messner P."/>
        </authorList>
    </citation>
    <scope>NUCLEOTIDE SEQUENCE</scope>
    <source>
        <strain evidence="7">GS5-97</strain>
    </source>
</reference>
<sequence length="395" mass="45472">MFNREEAIIVENLTKIYKLYENPLDRVREAISFSRKKYHKEHYALDNISFKVSKGETVGVLGLNGSGKSTLLKIISGVLKPSKGKVSVNGKVSSILELGAGFNPEYTGIENIYLNGSLLGLTKKQIESNLDKIIKFADIGDFINYPVKLYSSGMYARLAFSVAINVDPDILVVDEALSVGDMYFQEKSFTKMKEFRRKNKTIFFVSHSISSVRNFCDRAIWLEKGKVKMDGQADVVCSEYQNYINSQKSRYLSVQRLNSNFLNKIYIKNVKTDKFLYTLDDDIYINIELEFNEYIKDYGIGVIIYDEQGNIVTLYNTVRDDIYFDKPIKSFCLKIPQNDFVKGTYYGSVIISDELSMFPYDRQDYVLEFQVENKKNKNGIPLAEGKFRSKHLWIY</sequence>
<evidence type="ECO:0000256" key="3">
    <source>
        <dbReference type="ARBA" id="ARBA00022741"/>
    </source>
</evidence>
<keyword evidence="9" id="KW-1185">Reference proteome</keyword>
<accession>A2BD19</accession>
<gene>
    <name evidence="7" type="primary">wzt</name>
    <name evidence="8" type="ORF">HNQ34_001293</name>
</gene>
<dbReference type="PANTHER" id="PTHR46743">
    <property type="entry name" value="TEICHOIC ACIDS EXPORT ATP-BINDING PROTEIN TAGH"/>
    <property type="match status" value="1"/>
</dbReference>
<dbReference type="InterPro" id="IPR027417">
    <property type="entry name" value="P-loop_NTPase"/>
</dbReference>
<dbReference type="Gene3D" id="3.40.50.300">
    <property type="entry name" value="P-loop containing nucleotide triphosphate hydrolases"/>
    <property type="match status" value="1"/>
</dbReference>
<dbReference type="EMBL" id="AY883421">
    <property type="protein sequence ID" value="ABM68319.1"/>
    <property type="molecule type" value="Genomic_DNA"/>
</dbReference>
<dbReference type="InterPro" id="IPR050683">
    <property type="entry name" value="Bact_Polysacc_Export_ATP-bd"/>
</dbReference>
<dbReference type="InterPro" id="IPR029439">
    <property type="entry name" value="Wzt_C"/>
</dbReference>
<dbReference type="AlphaFoldDB" id="A2BD19"/>
<evidence type="ECO:0000313" key="7">
    <source>
        <dbReference type="EMBL" id="ABM68319.1"/>
    </source>
</evidence>
<dbReference type="InterPro" id="IPR003439">
    <property type="entry name" value="ABC_transporter-like_ATP-bd"/>
</dbReference>
<dbReference type="Gene3D" id="2.70.50.60">
    <property type="entry name" value="abc- transporter (atp binding component) like domain"/>
    <property type="match status" value="1"/>
</dbReference>
<reference evidence="7" key="2">
    <citation type="journal article" date="2005" name="Microbiology">
        <title>The structure of secondary cell wall polymers: how Gram-positive bacteria stick their cell walls together.</title>
        <authorList>
            <person name="Schaffer C."/>
            <person name="Messner P."/>
        </authorList>
    </citation>
    <scope>NUCLEOTIDE SEQUENCE</scope>
    <source>
        <strain evidence="7">GS5-97</strain>
    </source>
</reference>
<reference evidence="7" key="1">
    <citation type="journal article" date="2004" name="Int. J. Syst. Evol. Microbiol.">
        <title>Classification of isolates from locations in Austria and Yellowstone National Park as Geobacillus tepidamans sp. nov.</title>
        <authorList>
            <person name="Schaffer C."/>
            <person name="Franck W.L."/>
            <person name="Scheberl A."/>
            <person name="Kosma P."/>
            <person name="McDermott T.R."/>
            <person name="Messner P."/>
        </authorList>
    </citation>
    <scope>NUCLEOTIDE SEQUENCE</scope>
    <source>
        <strain evidence="7">GS5-97</strain>
    </source>
</reference>